<feature type="domain" description="NAD-dependent epimerase/dehydratase" evidence="1">
    <location>
        <begin position="48"/>
        <end position="267"/>
    </location>
</feature>
<reference evidence="2 3" key="1">
    <citation type="submission" date="2024-05" db="EMBL/GenBank/DDBJ databases">
        <title>Burkholderia sp. Nov. a novel bacteria isolated from rhizosphere soil of Camellia sinensis.</title>
        <authorList>
            <person name="Dong Y."/>
        </authorList>
    </citation>
    <scope>NUCLEOTIDE SEQUENCE [LARGE SCALE GENOMIC DNA]</scope>
    <source>
        <strain evidence="2 3">GS2Y</strain>
    </source>
</reference>
<organism evidence="2 3">
    <name type="scientific">Burkholderia theae</name>
    <dbReference type="NCBI Taxonomy" id="3143496"/>
    <lineage>
        <taxon>Bacteria</taxon>
        <taxon>Pseudomonadati</taxon>
        <taxon>Pseudomonadota</taxon>
        <taxon>Betaproteobacteria</taxon>
        <taxon>Burkholderiales</taxon>
        <taxon>Burkholderiaceae</taxon>
        <taxon>Burkholderia</taxon>
    </lineage>
</organism>
<name>A0ABU9WI25_9BURK</name>
<dbReference type="Gene3D" id="3.40.50.720">
    <property type="entry name" value="NAD(P)-binding Rossmann-like Domain"/>
    <property type="match status" value="1"/>
</dbReference>
<dbReference type="RefSeq" id="WP_343492816.1">
    <property type="nucleotide sequence ID" value="NZ_JBCPYA010000006.1"/>
</dbReference>
<accession>A0ABU9WI25</accession>
<dbReference type="InterPro" id="IPR036291">
    <property type="entry name" value="NAD(P)-bd_dom_sf"/>
</dbReference>
<protein>
    <submittedName>
        <fullName evidence="2">NAD-dependent epimerase/dehydratase family protein</fullName>
    </submittedName>
</protein>
<dbReference type="Proteomes" id="UP001466933">
    <property type="component" value="Unassembled WGS sequence"/>
</dbReference>
<dbReference type="Pfam" id="PF01370">
    <property type="entry name" value="Epimerase"/>
    <property type="match status" value="1"/>
</dbReference>
<proteinExistence type="predicted"/>
<comment type="caution">
    <text evidence="2">The sequence shown here is derived from an EMBL/GenBank/DDBJ whole genome shotgun (WGS) entry which is preliminary data.</text>
</comment>
<dbReference type="SUPFAM" id="SSF51735">
    <property type="entry name" value="NAD(P)-binding Rossmann-fold domains"/>
    <property type="match status" value="1"/>
</dbReference>
<gene>
    <name evidence="2" type="ORF">VOI36_17550</name>
</gene>
<evidence type="ECO:0000313" key="2">
    <source>
        <dbReference type="EMBL" id="MEN2471710.1"/>
    </source>
</evidence>
<dbReference type="InterPro" id="IPR051783">
    <property type="entry name" value="NAD(P)-dependent_oxidoreduct"/>
</dbReference>
<sequence>MPDKYQIVESLTRLASLVYIGRNETDESRFCDLSTSRALIEENTMELFITGGTGYIGQAVARQAIRLGHQVTALVRDDRSAAASALARLGVKLHAGDLREPQSFAATAGVADGVVHMASTNDASAAAADEAAVEAMLAQLRPGAAFVYTSGIWVYGNTEGEPATEASALNPTPLVAWRPAVEQRVQALAARRSIAAAILRPAMVHGYGGGIFGMLAGMVGQTGSVSIVGDGRNHWPAVHVDDLATAYLSAVARLASGDDRVNGQIFNVVAEDAVAVAEMGETIRASVGADRVECWPLDHARQSLGPFADALALDQTVSGQHARHVLAWEPHGPGLIADLSARAHFQQRNGA</sequence>
<dbReference type="PANTHER" id="PTHR48079:SF6">
    <property type="entry name" value="NAD(P)-BINDING DOMAIN-CONTAINING PROTEIN-RELATED"/>
    <property type="match status" value="1"/>
</dbReference>
<dbReference type="PANTHER" id="PTHR48079">
    <property type="entry name" value="PROTEIN YEEZ"/>
    <property type="match status" value="1"/>
</dbReference>
<keyword evidence="3" id="KW-1185">Reference proteome</keyword>
<dbReference type="EMBL" id="JBCPYA010000006">
    <property type="protein sequence ID" value="MEN2471710.1"/>
    <property type="molecule type" value="Genomic_DNA"/>
</dbReference>
<dbReference type="InterPro" id="IPR001509">
    <property type="entry name" value="Epimerase_deHydtase"/>
</dbReference>
<evidence type="ECO:0000259" key="1">
    <source>
        <dbReference type="Pfam" id="PF01370"/>
    </source>
</evidence>
<evidence type="ECO:0000313" key="3">
    <source>
        <dbReference type="Proteomes" id="UP001466933"/>
    </source>
</evidence>